<accession>A0A6G0YWM4</accession>
<proteinExistence type="predicted"/>
<dbReference type="AlphaFoldDB" id="A0A6G0YWM4"/>
<sequence length="83" mass="9950">MVLTNFCQYLNFKYMLIKKNVLMYPYNFLIAIRITYEELCMKFLIILTRPKSFIATSKKNSQKNRKFQLSINSSKSQNILKIK</sequence>
<keyword evidence="2" id="KW-1185">Reference proteome</keyword>
<dbReference type="Proteomes" id="UP000478052">
    <property type="component" value="Unassembled WGS sequence"/>
</dbReference>
<name>A0A6G0YWM4_APHCR</name>
<comment type="caution">
    <text evidence="1">The sequence shown here is derived from an EMBL/GenBank/DDBJ whole genome shotgun (WGS) entry which is preliminary data.</text>
</comment>
<gene>
    <name evidence="1" type="ORF">FWK35_00017485</name>
</gene>
<protein>
    <submittedName>
        <fullName evidence="1">Uncharacterized protein</fullName>
    </submittedName>
</protein>
<evidence type="ECO:0000313" key="2">
    <source>
        <dbReference type="Proteomes" id="UP000478052"/>
    </source>
</evidence>
<dbReference type="EMBL" id="VUJU01002179">
    <property type="protein sequence ID" value="KAF0762285.1"/>
    <property type="molecule type" value="Genomic_DNA"/>
</dbReference>
<evidence type="ECO:0000313" key="1">
    <source>
        <dbReference type="EMBL" id="KAF0762285.1"/>
    </source>
</evidence>
<organism evidence="1 2">
    <name type="scientific">Aphis craccivora</name>
    <name type="common">Cowpea aphid</name>
    <dbReference type="NCBI Taxonomy" id="307492"/>
    <lineage>
        <taxon>Eukaryota</taxon>
        <taxon>Metazoa</taxon>
        <taxon>Ecdysozoa</taxon>
        <taxon>Arthropoda</taxon>
        <taxon>Hexapoda</taxon>
        <taxon>Insecta</taxon>
        <taxon>Pterygota</taxon>
        <taxon>Neoptera</taxon>
        <taxon>Paraneoptera</taxon>
        <taxon>Hemiptera</taxon>
        <taxon>Sternorrhyncha</taxon>
        <taxon>Aphidomorpha</taxon>
        <taxon>Aphidoidea</taxon>
        <taxon>Aphididae</taxon>
        <taxon>Aphidini</taxon>
        <taxon>Aphis</taxon>
        <taxon>Aphis</taxon>
    </lineage>
</organism>
<reference evidence="1 2" key="1">
    <citation type="submission" date="2019-08" db="EMBL/GenBank/DDBJ databases">
        <title>Whole genome of Aphis craccivora.</title>
        <authorList>
            <person name="Voronova N.V."/>
            <person name="Shulinski R.S."/>
            <person name="Bandarenka Y.V."/>
            <person name="Zhorov D.G."/>
            <person name="Warner D."/>
        </authorList>
    </citation>
    <scope>NUCLEOTIDE SEQUENCE [LARGE SCALE GENOMIC DNA]</scope>
    <source>
        <strain evidence="1">180601</strain>
        <tissue evidence="1">Whole Body</tissue>
    </source>
</reference>